<dbReference type="Pfam" id="PF13458">
    <property type="entry name" value="Peripla_BP_6"/>
    <property type="match status" value="1"/>
</dbReference>
<dbReference type="SUPFAM" id="SSF53822">
    <property type="entry name" value="Periplasmic binding protein-like I"/>
    <property type="match status" value="1"/>
</dbReference>
<dbReference type="InterPro" id="IPR028081">
    <property type="entry name" value="Leu-bd"/>
</dbReference>
<dbReference type="SUPFAM" id="SSF48452">
    <property type="entry name" value="TPR-like"/>
    <property type="match status" value="1"/>
</dbReference>
<sequence length="562" mass="63020">MMKKQCFLAVLAGLSLGFQVQAQSSADLNTRLQNGKVLVDQQKYELAMAELLPLTSSATGKTFAADAAYLYSVAAAKQKKWAEADKMLTQLTAEHPAWGGLPDAQYLHGHVLFEKKEYLRALNALAPIQGMQEEVANIKRHYMMLLPDKATFQYLMRQFSEDATLAKAYADKLASGWYTAQDRSHLEDLVRKFNLDRSYLQRTEAVKKNEYNIAVLLPFNQPENRVQVDKKNLFVTDFYAGMAAAQDSLQKQGIRVNLFPYDTRNDTALVRKIMTMPELGTMDLVVGPIYKNNSTLAAKIAQERSLNMVNPFSDDQEILKGNPYLYLMETSVATQGQRAAAFAYQTFPKKTAVIIYGSDKDDTVFASSFRNTYISLGGKVLTYHRFNPKVGSGISGALATTNLKDLGVLVVKSNALNVATGTIGYLEQRASKVPVMVPQAWLEHPQIGMSQLDFLEMYFLAPKYVDLENPTVQRFRKNYSSRYNLPPSSFTFSGFELLMYYGKQLQQNGYAVPLRLSGVQPGVFYQGVGYMNNASAKQTQDNQYLPILKLENGRFLVVNPVF</sequence>
<protein>
    <submittedName>
        <fullName evidence="5">ABC-type branched-subunit amino acid transport system substrate-binding protein</fullName>
    </submittedName>
</protein>
<dbReference type="EMBL" id="JACJIQ010000022">
    <property type="protein sequence ID" value="MBA9079439.1"/>
    <property type="molecule type" value="Genomic_DNA"/>
</dbReference>
<dbReference type="InterPro" id="IPR028082">
    <property type="entry name" value="Peripla_BP_I"/>
</dbReference>
<evidence type="ECO:0000313" key="5">
    <source>
        <dbReference type="EMBL" id="MBA9079439.1"/>
    </source>
</evidence>
<dbReference type="AlphaFoldDB" id="A0A839GRF4"/>
<evidence type="ECO:0000256" key="1">
    <source>
        <dbReference type="ARBA" id="ARBA00010062"/>
    </source>
</evidence>
<feature type="signal peptide" evidence="3">
    <location>
        <begin position="1"/>
        <end position="22"/>
    </location>
</feature>
<evidence type="ECO:0000313" key="6">
    <source>
        <dbReference type="Proteomes" id="UP000563094"/>
    </source>
</evidence>
<name>A0A839GRF4_9BACT</name>
<comment type="caution">
    <text evidence="5">The sequence shown here is derived from an EMBL/GenBank/DDBJ whole genome shotgun (WGS) entry which is preliminary data.</text>
</comment>
<keyword evidence="2 3" id="KW-0732">Signal</keyword>
<accession>A0A839GRF4</accession>
<gene>
    <name evidence="5" type="ORF">FHS90_004175</name>
</gene>
<dbReference type="Proteomes" id="UP000563094">
    <property type="component" value="Unassembled WGS sequence"/>
</dbReference>
<feature type="chain" id="PRO_5032898506" evidence="3">
    <location>
        <begin position="23"/>
        <end position="562"/>
    </location>
</feature>
<dbReference type="Gene3D" id="3.40.50.2300">
    <property type="match status" value="2"/>
</dbReference>
<feature type="domain" description="Leucine-binding protein" evidence="4">
    <location>
        <begin position="243"/>
        <end position="507"/>
    </location>
</feature>
<comment type="similarity">
    <text evidence="1">Belongs to the leucine-binding protein family.</text>
</comment>
<evidence type="ECO:0000256" key="2">
    <source>
        <dbReference type="ARBA" id="ARBA00022729"/>
    </source>
</evidence>
<dbReference type="Gene3D" id="1.25.40.10">
    <property type="entry name" value="Tetratricopeptide repeat domain"/>
    <property type="match status" value="1"/>
</dbReference>
<dbReference type="PANTHER" id="PTHR30483:SF6">
    <property type="entry name" value="PERIPLASMIC BINDING PROTEIN OF ABC TRANSPORTER FOR NATURAL AMINO ACIDS"/>
    <property type="match status" value="1"/>
</dbReference>
<dbReference type="InterPro" id="IPR051010">
    <property type="entry name" value="BCAA_transport"/>
</dbReference>
<dbReference type="PANTHER" id="PTHR30483">
    <property type="entry name" value="LEUCINE-SPECIFIC-BINDING PROTEIN"/>
    <property type="match status" value="1"/>
</dbReference>
<dbReference type="RefSeq" id="WP_182514333.1">
    <property type="nucleotide sequence ID" value="NZ_JACJIQ010000022.1"/>
</dbReference>
<reference evidence="5 6" key="1">
    <citation type="submission" date="2020-08" db="EMBL/GenBank/DDBJ databases">
        <title>Genomic Encyclopedia of Type Strains, Phase IV (KMG-IV): sequencing the most valuable type-strain genomes for metagenomic binning, comparative biology and taxonomic classification.</title>
        <authorList>
            <person name="Goeker M."/>
        </authorList>
    </citation>
    <scope>NUCLEOTIDE SEQUENCE [LARGE SCALE GENOMIC DNA]</scope>
    <source>
        <strain evidence="5 6">DSM 29854</strain>
    </source>
</reference>
<evidence type="ECO:0000256" key="3">
    <source>
        <dbReference type="SAM" id="SignalP"/>
    </source>
</evidence>
<dbReference type="InterPro" id="IPR011990">
    <property type="entry name" value="TPR-like_helical_dom_sf"/>
</dbReference>
<organism evidence="5 6">
    <name type="scientific">Rufibacter quisquiliarum</name>
    <dbReference type="NCBI Taxonomy" id="1549639"/>
    <lineage>
        <taxon>Bacteria</taxon>
        <taxon>Pseudomonadati</taxon>
        <taxon>Bacteroidota</taxon>
        <taxon>Cytophagia</taxon>
        <taxon>Cytophagales</taxon>
        <taxon>Hymenobacteraceae</taxon>
        <taxon>Rufibacter</taxon>
    </lineage>
</organism>
<proteinExistence type="inferred from homology"/>
<keyword evidence="6" id="KW-1185">Reference proteome</keyword>
<evidence type="ECO:0000259" key="4">
    <source>
        <dbReference type="Pfam" id="PF13458"/>
    </source>
</evidence>